<dbReference type="GO" id="GO:0009425">
    <property type="term" value="C:bacterial-type flagellum basal body"/>
    <property type="evidence" value="ECO:0007669"/>
    <property type="project" value="UniProtKB-SubCell"/>
</dbReference>
<comment type="similarity">
    <text evidence="2 9">Belongs to the FliQ/MopD/SpaQ family.</text>
</comment>
<keyword evidence="6 9" id="KW-1133">Transmembrane helix</keyword>
<dbReference type="PANTHER" id="PTHR34040:SF2">
    <property type="entry name" value="FLAGELLAR BIOSYNTHETIC PROTEIN FLIQ"/>
    <property type="match status" value="1"/>
</dbReference>
<keyword evidence="10" id="KW-0969">Cilium</keyword>
<dbReference type="NCBIfam" id="TIGR01402">
    <property type="entry name" value="fliQ"/>
    <property type="match status" value="1"/>
</dbReference>
<accession>A0A7G1G480</accession>
<evidence type="ECO:0000313" key="11">
    <source>
        <dbReference type="Proteomes" id="UP000516361"/>
    </source>
</evidence>
<dbReference type="EMBL" id="AP018712">
    <property type="protein sequence ID" value="BBE31300.1"/>
    <property type="molecule type" value="Genomic_DNA"/>
</dbReference>
<dbReference type="InterPro" id="IPR002191">
    <property type="entry name" value="Bac_export_3"/>
</dbReference>
<dbReference type="FunCoup" id="A0A7G1G480">
    <property type="interactions" value="105"/>
</dbReference>
<protein>
    <recommendedName>
        <fullName evidence="3 9">Flagellar biosynthetic protein FliQ</fullName>
    </recommendedName>
</protein>
<evidence type="ECO:0000256" key="9">
    <source>
        <dbReference type="RuleBase" id="RU364090"/>
    </source>
</evidence>
<keyword evidence="4 9" id="KW-1003">Cell membrane</keyword>
<evidence type="ECO:0000256" key="6">
    <source>
        <dbReference type="ARBA" id="ARBA00022989"/>
    </source>
</evidence>
<evidence type="ECO:0000256" key="3">
    <source>
        <dbReference type="ARBA" id="ARBA00021718"/>
    </source>
</evidence>
<evidence type="ECO:0000313" key="10">
    <source>
        <dbReference type="EMBL" id="BBE31300.1"/>
    </source>
</evidence>
<feature type="transmembrane region" description="Helical" evidence="9">
    <location>
        <begin position="14"/>
        <end position="38"/>
    </location>
</feature>
<keyword evidence="11" id="KW-1185">Reference proteome</keyword>
<dbReference type="Proteomes" id="UP000516361">
    <property type="component" value="Chromosome"/>
</dbReference>
<dbReference type="InterPro" id="IPR006305">
    <property type="entry name" value="FliQ"/>
</dbReference>
<evidence type="ECO:0000256" key="4">
    <source>
        <dbReference type="ARBA" id="ARBA00022475"/>
    </source>
</evidence>
<evidence type="ECO:0000256" key="1">
    <source>
        <dbReference type="ARBA" id="ARBA00004651"/>
    </source>
</evidence>
<keyword evidence="10" id="KW-0282">Flagellum</keyword>
<dbReference type="GO" id="GO:0005886">
    <property type="term" value="C:plasma membrane"/>
    <property type="evidence" value="ECO:0007669"/>
    <property type="project" value="UniProtKB-SubCell"/>
</dbReference>
<keyword evidence="10" id="KW-0966">Cell projection</keyword>
<dbReference type="GO" id="GO:0009306">
    <property type="term" value="P:protein secretion"/>
    <property type="evidence" value="ECO:0007669"/>
    <property type="project" value="InterPro"/>
</dbReference>
<gene>
    <name evidence="9" type="primary">fliQ</name>
    <name evidence="10" type="ORF">OSSY52_14410</name>
</gene>
<dbReference type="PIRSF" id="PIRSF004669">
    <property type="entry name" value="FliQ"/>
    <property type="match status" value="1"/>
</dbReference>
<feature type="transmembrane region" description="Helical" evidence="9">
    <location>
        <begin position="50"/>
        <end position="70"/>
    </location>
</feature>
<dbReference type="PRINTS" id="PR00952">
    <property type="entry name" value="TYPE3IMQPROT"/>
</dbReference>
<comment type="subcellular location">
    <subcellularLocation>
        <location evidence="1 9">Cell membrane</location>
        <topology evidence="1">Multi-pass membrane protein</topology>
    </subcellularLocation>
    <subcellularLocation>
        <location evidence="9">Bacterial flagellum basal body</location>
    </subcellularLocation>
</comment>
<keyword evidence="5 9" id="KW-0812">Transmembrane</keyword>
<evidence type="ECO:0000256" key="8">
    <source>
        <dbReference type="ARBA" id="ARBA00023143"/>
    </source>
</evidence>
<dbReference type="KEGG" id="ocy:OSSY52_14410"/>
<dbReference type="InParanoid" id="A0A7G1G480"/>
<evidence type="ECO:0000256" key="7">
    <source>
        <dbReference type="ARBA" id="ARBA00023136"/>
    </source>
</evidence>
<sequence>MTEEVIVEIFTNGISIFLSIITPILLISLAVGLIISIFQAVTQIHEQTLVFAPKIIITFLAVLFLFGWMMQKLGDFAYELFTKYLGMI</sequence>
<keyword evidence="7 9" id="KW-0472">Membrane</keyword>
<comment type="function">
    <text evidence="9">Role in flagellar biosynthesis.</text>
</comment>
<dbReference type="GO" id="GO:0044780">
    <property type="term" value="P:bacterial-type flagellum assembly"/>
    <property type="evidence" value="ECO:0007669"/>
    <property type="project" value="InterPro"/>
</dbReference>
<name>A0A7G1G480_9BACT</name>
<dbReference type="Pfam" id="PF01313">
    <property type="entry name" value="Bac_export_3"/>
    <property type="match status" value="1"/>
</dbReference>
<organism evidence="10 11">
    <name type="scientific">Tepiditoga spiralis</name>
    <dbReference type="NCBI Taxonomy" id="2108365"/>
    <lineage>
        <taxon>Bacteria</taxon>
        <taxon>Thermotogati</taxon>
        <taxon>Thermotogota</taxon>
        <taxon>Thermotogae</taxon>
        <taxon>Petrotogales</taxon>
        <taxon>Petrotogaceae</taxon>
        <taxon>Tepiditoga</taxon>
    </lineage>
</organism>
<reference evidence="10 11" key="1">
    <citation type="submission" date="2018-06" db="EMBL/GenBank/DDBJ databases">
        <title>Genome sequencing of Oceanotoga sp. sy52.</title>
        <authorList>
            <person name="Mori K."/>
        </authorList>
    </citation>
    <scope>NUCLEOTIDE SEQUENCE [LARGE SCALE GENOMIC DNA]</scope>
    <source>
        <strain evidence="11">sy52</strain>
    </source>
</reference>
<dbReference type="AlphaFoldDB" id="A0A7G1G480"/>
<dbReference type="RefSeq" id="WP_190613745.1">
    <property type="nucleotide sequence ID" value="NZ_AP018712.1"/>
</dbReference>
<keyword evidence="8 9" id="KW-0975">Bacterial flagellum</keyword>
<evidence type="ECO:0000256" key="2">
    <source>
        <dbReference type="ARBA" id="ARBA00006156"/>
    </source>
</evidence>
<evidence type="ECO:0000256" key="5">
    <source>
        <dbReference type="ARBA" id="ARBA00022692"/>
    </source>
</evidence>
<dbReference type="PANTHER" id="PTHR34040">
    <property type="entry name" value="FLAGELLAR BIOSYNTHETIC PROTEIN FLIQ"/>
    <property type="match status" value="1"/>
</dbReference>
<proteinExistence type="inferred from homology"/>